<dbReference type="OrthoDB" id="6200718at2"/>
<organism evidence="3 4">
    <name type="scientific">Dactylosporangium aurantiacum</name>
    <dbReference type="NCBI Taxonomy" id="35754"/>
    <lineage>
        <taxon>Bacteria</taxon>
        <taxon>Bacillati</taxon>
        <taxon>Actinomycetota</taxon>
        <taxon>Actinomycetes</taxon>
        <taxon>Micromonosporales</taxon>
        <taxon>Micromonosporaceae</taxon>
        <taxon>Dactylosporangium</taxon>
    </lineage>
</organism>
<evidence type="ECO:0000313" key="4">
    <source>
        <dbReference type="Proteomes" id="UP001058003"/>
    </source>
</evidence>
<dbReference type="AlphaFoldDB" id="A0A9Q9IG72"/>
<protein>
    <submittedName>
        <fullName evidence="3">DUF4240 domain-containing protein</fullName>
    </submittedName>
</protein>
<sequence>MRMEQWWELIESARSECGERADDRDPPDDPLPDAVLDRIAALPPEQIIAFSRVFSTVFDTAYLAPLWAAAYLIEGGCGDDGFMDFRAGLMLQGRAAFDRAVADPDSLADLPVVQRMGTTDKGWLGCETMLYAARTAYTRRTGSPDGYDAAFEGSTPRPAPARGEQWDVEDDEEMRRRLPRLSALFLSD</sequence>
<evidence type="ECO:0000259" key="2">
    <source>
        <dbReference type="Pfam" id="PF14024"/>
    </source>
</evidence>
<evidence type="ECO:0000313" key="3">
    <source>
        <dbReference type="EMBL" id="UWZ51990.1"/>
    </source>
</evidence>
<keyword evidence="4" id="KW-1185">Reference proteome</keyword>
<dbReference type="KEGG" id="daur:Daura_35560"/>
<gene>
    <name evidence="3" type="ORF">Daura_35560</name>
</gene>
<proteinExistence type="predicted"/>
<dbReference type="Pfam" id="PF14024">
    <property type="entry name" value="DUF4240"/>
    <property type="match status" value="1"/>
</dbReference>
<dbReference type="Proteomes" id="UP001058003">
    <property type="component" value="Chromosome"/>
</dbReference>
<accession>A0A9Q9IG72</accession>
<name>A0A9Q9IG72_9ACTN</name>
<dbReference type="EMBL" id="CP073767">
    <property type="protein sequence ID" value="UWZ51990.1"/>
    <property type="molecule type" value="Genomic_DNA"/>
</dbReference>
<reference evidence="3" key="1">
    <citation type="submission" date="2021-04" db="EMBL/GenBank/DDBJ databases">
        <title>Dactylosporangium aurantiacum NRRL B-8018 full assembly.</title>
        <authorList>
            <person name="Hartkoorn R.C."/>
            <person name="Beaudoing E."/>
            <person name="Hot D."/>
        </authorList>
    </citation>
    <scope>NUCLEOTIDE SEQUENCE</scope>
    <source>
        <strain evidence="3">NRRL B-8018</strain>
    </source>
</reference>
<feature type="region of interest" description="Disordered" evidence="1">
    <location>
        <begin position="144"/>
        <end position="173"/>
    </location>
</feature>
<dbReference type="InterPro" id="IPR025334">
    <property type="entry name" value="DUF4240"/>
</dbReference>
<feature type="domain" description="DUF4240" evidence="2">
    <location>
        <begin position="1"/>
        <end position="139"/>
    </location>
</feature>
<evidence type="ECO:0000256" key="1">
    <source>
        <dbReference type="SAM" id="MobiDB-lite"/>
    </source>
</evidence>